<dbReference type="OrthoDB" id="9786288at2"/>
<keyword evidence="8" id="KW-1185">Reference proteome</keyword>
<dbReference type="InterPro" id="IPR001099">
    <property type="entry name" value="Chalcone/stilbene_synt_N"/>
</dbReference>
<evidence type="ECO:0000256" key="2">
    <source>
        <dbReference type="ARBA" id="ARBA00022679"/>
    </source>
</evidence>
<feature type="domain" description="Chalcone/stilbene synthase N-terminal" evidence="5">
    <location>
        <begin position="68"/>
        <end position="206"/>
    </location>
</feature>
<dbReference type="PROSITE" id="PS00441">
    <property type="entry name" value="CHALCONE_SYNTH"/>
    <property type="match status" value="1"/>
</dbReference>
<dbReference type="InterPro" id="IPR016039">
    <property type="entry name" value="Thiolase-like"/>
</dbReference>
<comment type="similarity">
    <text evidence="1">Belongs to the thiolase-like superfamily. Chalcone/stilbene synthases family.</text>
</comment>
<dbReference type="PANTHER" id="PTHR11877:SF99">
    <property type="entry name" value="1,3,6,8-TETRAHYDROXYNAPHTHALENE SYNTHASE"/>
    <property type="match status" value="1"/>
</dbReference>
<dbReference type="Gene3D" id="3.40.47.10">
    <property type="match status" value="2"/>
</dbReference>
<evidence type="ECO:0000259" key="5">
    <source>
        <dbReference type="Pfam" id="PF00195"/>
    </source>
</evidence>
<evidence type="ECO:0000256" key="4">
    <source>
        <dbReference type="PIRSR" id="PIRSR000451-1"/>
    </source>
</evidence>
<dbReference type="Pfam" id="PF02797">
    <property type="entry name" value="Chal_sti_synt_C"/>
    <property type="match status" value="1"/>
</dbReference>
<organism evidence="7 8">
    <name type="scientific">Parageobacillus caldoxylosilyticus NBRC 107762</name>
    <dbReference type="NCBI Taxonomy" id="1220594"/>
    <lineage>
        <taxon>Bacteria</taxon>
        <taxon>Bacillati</taxon>
        <taxon>Bacillota</taxon>
        <taxon>Bacilli</taxon>
        <taxon>Bacillales</taxon>
        <taxon>Anoxybacillaceae</taxon>
        <taxon>Saccharococcus</taxon>
    </lineage>
</organism>
<dbReference type="GO" id="GO:0030639">
    <property type="term" value="P:polyketide biosynthetic process"/>
    <property type="evidence" value="ECO:0007669"/>
    <property type="project" value="TreeGrafter"/>
</dbReference>
<dbReference type="SUPFAM" id="SSF53901">
    <property type="entry name" value="Thiolase-like"/>
    <property type="match status" value="1"/>
</dbReference>
<dbReference type="AlphaFoldDB" id="A0A023DFP4"/>
<dbReference type="PIRSF" id="PIRSF000451">
    <property type="entry name" value="PKS_III"/>
    <property type="match status" value="1"/>
</dbReference>
<reference evidence="7 8" key="1">
    <citation type="submission" date="2014-04" db="EMBL/GenBank/DDBJ databases">
        <title>Whole genome shotgun sequence of Geobacillus caldoxylosilyticus NBRC 107762.</title>
        <authorList>
            <person name="Hosoyama A."/>
            <person name="Hosoyama Y."/>
            <person name="Katano-Makiyama Y."/>
            <person name="Tsuchikane K."/>
            <person name="Ohji S."/>
            <person name="Ichikawa N."/>
            <person name="Yamazoe A."/>
            <person name="Fujita N."/>
        </authorList>
    </citation>
    <scope>NUCLEOTIDE SEQUENCE [LARGE SCALE GENOMIC DNA]</scope>
    <source>
        <strain evidence="7 8">NBRC 107762</strain>
    </source>
</reference>
<dbReference type="GO" id="GO:0016747">
    <property type="term" value="F:acyltransferase activity, transferring groups other than amino-acyl groups"/>
    <property type="evidence" value="ECO:0007669"/>
    <property type="project" value="InterPro"/>
</dbReference>
<proteinExistence type="inferred from homology"/>
<evidence type="ECO:0000259" key="6">
    <source>
        <dbReference type="Pfam" id="PF02797"/>
    </source>
</evidence>
<accession>A0A023DFP4</accession>
<evidence type="ECO:0000256" key="3">
    <source>
        <dbReference type="ARBA" id="ARBA00023315"/>
    </source>
</evidence>
<dbReference type="InterPro" id="IPR011141">
    <property type="entry name" value="Polyketide_synthase_type-III"/>
</dbReference>
<feature type="active site" description="Acyl-thioester intermediate" evidence="4">
    <location>
        <position position="144"/>
    </location>
</feature>
<evidence type="ECO:0000256" key="1">
    <source>
        <dbReference type="ARBA" id="ARBA00005531"/>
    </source>
</evidence>
<comment type="caution">
    <text evidence="7">The sequence shown here is derived from an EMBL/GenBank/DDBJ whole genome shotgun (WGS) entry which is preliminary data.</text>
</comment>
<dbReference type="CDD" id="cd00831">
    <property type="entry name" value="CHS_like"/>
    <property type="match status" value="1"/>
</dbReference>
<dbReference type="InterPro" id="IPR012328">
    <property type="entry name" value="Chalcone/stilbene_synt_C"/>
</dbReference>
<sequence length="357" mass="39372">MPVILSVGTAILPYKVSQAETKQYVKQLFASSFPHIDRLLHVFENGEIESRSFVKPLAWYGKRHRFAEKNDLYIESALRYGCEAIQACLNNPAFLAKPITYDEIEAIFYISTTGLATPSIEARIMNILPFSPHTKRIPIWGLGCAGGAAGIARAYEYCLAFPKAKVLVIAAEFCSLTFQPDDHSKSNFIGTSLFADGVACVCVAGDEAAVEAGRPHIIAAQSVLMPDSEDVMGWDIRDDGLFVVFSKDIPSFIRTWLRPQAQSFLQQHGLAFGDINHFIAHPGGKKVIAAYEEAFGIDKEKTNISFQVMKEFGNMSSATVCVVLERFMKQPIPAGDYGLMVALGPGFSAEMILLRWE</sequence>
<dbReference type="InterPro" id="IPR018088">
    <property type="entry name" value="Chalcone/stilbene_synthase_AS"/>
</dbReference>
<evidence type="ECO:0000313" key="7">
    <source>
        <dbReference type="EMBL" id="GAJ40077.1"/>
    </source>
</evidence>
<dbReference type="RefSeq" id="WP_017437383.1">
    <property type="nucleotide sequence ID" value="NZ_BAWO01000031.1"/>
</dbReference>
<gene>
    <name evidence="7" type="primary">bcsA</name>
    <name evidence="7" type="ORF">GCA01S_031_00830</name>
</gene>
<protein>
    <submittedName>
        <fullName evidence="7">Naringenin-chalcone synthase</fullName>
    </submittedName>
</protein>
<keyword evidence="2" id="KW-0808">Transferase</keyword>
<dbReference type="Proteomes" id="UP000023561">
    <property type="component" value="Unassembled WGS sequence"/>
</dbReference>
<dbReference type="Pfam" id="PF00195">
    <property type="entry name" value="Chal_sti_synt_N"/>
    <property type="match status" value="1"/>
</dbReference>
<feature type="domain" description="Chalcone/stilbene synthase C-terminal" evidence="6">
    <location>
        <begin position="219"/>
        <end position="355"/>
    </location>
</feature>
<keyword evidence="3" id="KW-0012">Acyltransferase</keyword>
<evidence type="ECO:0000313" key="8">
    <source>
        <dbReference type="Proteomes" id="UP000023561"/>
    </source>
</evidence>
<dbReference type="GeneID" id="301191304"/>
<name>A0A023DFP4_9BACL</name>
<dbReference type="PANTHER" id="PTHR11877">
    <property type="entry name" value="HYDROXYMETHYLGLUTARYL-COA SYNTHASE"/>
    <property type="match status" value="1"/>
</dbReference>
<dbReference type="EMBL" id="BAWO01000031">
    <property type="protein sequence ID" value="GAJ40077.1"/>
    <property type="molecule type" value="Genomic_DNA"/>
</dbReference>